<dbReference type="EMBL" id="BKCJ010532972">
    <property type="protein sequence ID" value="GFB01075.1"/>
    <property type="molecule type" value="Genomic_DNA"/>
</dbReference>
<evidence type="ECO:0000256" key="1">
    <source>
        <dbReference type="PROSITE-ProRule" id="PRU00047"/>
    </source>
</evidence>
<dbReference type="GO" id="GO:0008270">
    <property type="term" value="F:zinc ion binding"/>
    <property type="evidence" value="ECO:0007669"/>
    <property type="project" value="UniProtKB-KW"/>
</dbReference>
<evidence type="ECO:0000256" key="2">
    <source>
        <dbReference type="SAM" id="Coils"/>
    </source>
</evidence>
<feature type="non-terminal residue" evidence="5">
    <location>
        <position position="1"/>
    </location>
</feature>
<proteinExistence type="predicted"/>
<name>A0A699KQD7_TANCI</name>
<dbReference type="InterPro" id="IPR001878">
    <property type="entry name" value="Znf_CCHC"/>
</dbReference>
<keyword evidence="1" id="KW-0862">Zinc</keyword>
<accession>A0A699KQD7</accession>
<dbReference type="SUPFAM" id="SSF57756">
    <property type="entry name" value="Retrovirus zinc finger-like domains"/>
    <property type="match status" value="1"/>
</dbReference>
<evidence type="ECO:0000256" key="3">
    <source>
        <dbReference type="SAM" id="MobiDB-lite"/>
    </source>
</evidence>
<protein>
    <submittedName>
        <fullName evidence="5">Ribonuclease H-like domain-containing protein</fullName>
    </submittedName>
</protein>
<feature type="compositionally biased region" description="Basic and acidic residues" evidence="3">
    <location>
        <begin position="274"/>
        <end position="285"/>
    </location>
</feature>
<sequence>IDADDLEEMDLKWQMAMLTMREKRFLQRTGRNLGANGTTSIGFDMSKMECYNCHKRWHFARECRSPKDTRSNIPGETQRRNVPVETSMSNALVSQCDGMGSYDWRFQAEKEPTNYALMAFTPSSSSRSNNEVASCSKACIKAYATLLKSVEARLLVYQQNETIFEEDIKLLKLDVELRDNALVALRKKFKKVKQERDELKLKLEKFQTSSKNLSQLLASQTNDKTRLGYDNQVFTSSMFDCDKMFSESDVSIHASKLYDRPSAPLIEDWVSDSEDKFEGEPKHTQNEPSFVEPTKHVKTPKPSVKIGEHPILVDHLRKDIPKSRGNENSRNRKACFVCKSLTHLIKDCDYYEKKMVQKPVRNHAMRGNSQHYARMTTPNPQRHVVPIEVLTISRLVPLSAARLVNTAVPQTKITRRRPAKAVVTKPYSPPRRNISRRPSHTPSNFPQKVIIVKAPNVNAIKGFQENWVWKPKCLVLDHVSRHTSNPQHALKDKGIIDSGCSRHMTGNMSYLFDFEAINGGYVTFGENSKGGKITRKGKIKTGKLGFDDVYFVKELKFNIFSVSQMCDKKNNVLFTDTECIVLSSYFKLPDDNHVLLRVPSEDNMHNVELKNIVSFWRFNLSFCKGNIR</sequence>
<dbReference type="Pfam" id="PF22936">
    <property type="entry name" value="Pol_BBD"/>
    <property type="match status" value="1"/>
</dbReference>
<keyword evidence="2" id="KW-0175">Coiled coil</keyword>
<feature type="coiled-coil region" evidence="2">
    <location>
        <begin position="182"/>
        <end position="216"/>
    </location>
</feature>
<comment type="caution">
    <text evidence="5">The sequence shown here is derived from an EMBL/GenBank/DDBJ whole genome shotgun (WGS) entry which is preliminary data.</text>
</comment>
<feature type="region of interest" description="Disordered" evidence="3">
    <location>
        <begin position="274"/>
        <end position="303"/>
    </location>
</feature>
<dbReference type="SMART" id="SM00343">
    <property type="entry name" value="ZnF_C2HC"/>
    <property type="match status" value="2"/>
</dbReference>
<reference evidence="5" key="1">
    <citation type="journal article" date="2019" name="Sci. Rep.">
        <title>Draft genome of Tanacetum cinerariifolium, the natural source of mosquito coil.</title>
        <authorList>
            <person name="Yamashiro T."/>
            <person name="Shiraishi A."/>
            <person name="Satake H."/>
            <person name="Nakayama K."/>
        </authorList>
    </citation>
    <scope>NUCLEOTIDE SEQUENCE</scope>
</reference>
<dbReference type="GO" id="GO:0003676">
    <property type="term" value="F:nucleic acid binding"/>
    <property type="evidence" value="ECO:0007669"/>
    <property type="project" value="InterPro"/>
</dbReference>
<dbReference type="Gene3D" id="4.10.60.10">
    <property type="entry name" value="Zinc finger, CCHC-type"/>
    <property type="match status" value="1"/>
</dbReference>
<keyword evidence="1" id="KW-0863">Zinc-finger</keyword>
<dbReference type="InterPro" id="IPR036875">
    <property type="entry name" value="Znf_CCHC_sf"/>
</dbReference>
<feature type="region of interest" description="Disordered" evidence="3">
    <location>
        <begin position="415"/>
        <end position="444"/>
    </location>
</feature>
<keyword evidence="1" id="KW-0479">Metal-binding</keyword>
<evidence type="ECO:0000313" key="5">
    <source>
        <dbReference type="EMBL" id="GFB01075.1"/>
    </source>
</evidence>
<dbReference type="AlphaFoldDB" id="A0A699KQD7"/>
<evidence type="ECO:0000259" key="4">
    <source>
        <dbReference type="PROSITE" id="PS50158"/>
    </source>
</evidence>
<gene>
    <name evidence="5" type="ORF">Tci_673046</name>
</gene>
<organism evidence="5">
    <name type="scientific">Tanacetum cinerariifolium</name>
    <name type="common">Dalmatian daisy</name>
    <name type="synonym">Chrysanthemum cinerariifolium</name>
    <dbReference type="NCBI Taxonomy" id="118510"/>
    <lineage>
        <taxon>Eukaryota</taxon>
        <taxon>Viridiplantae</taxon>
        <taxon>Streptophyta</taxon>
        <taxon>Embryophyta</taxon>
        <taxon>Tracheophyta</taxon>
        <taxon>Spermatophyta</taxon>
        <taxon>Magnoliopsida</taxon>
        <taxon>eudicotyledons</taxon>
        <taxon>Gunneridae</taxon>
        <taxon>Pentapetalae</taxon>
        <taxon>asterids</taxon>
        <taxon>campanulids</taxon>
        <taxon>Asterales</taxon>
        <taxon>Asteraceae</taxon>
        <taxon>Asteroideae</taxon>
        <taxon>Anthemideae</taxon>
        <taxon>Anthemidinae</taxon>
        <taxon>Tanacetum</taxon>
    </lineage>
</organism>
<dbReference type="InterPro" id="IPR054722">
    <property type="entry name" value="PolX-like_BBD"/>
</dbReference>
<feature type="domain" description="CCHC-type" evidence="4">
    <location>
        <begin position="50"/>
        <end position="65"/>
    </location>
</feature>
<dbReference type="PROSITE" id="PS50158">
    <property type="entry name" value="ZF_CCHC"/>
    <property type="match status" value="1"/>
</dbReference>